<dbReference type="Proteomes" id="UP001603857">
    <property type="component" value="Unassembled WGS sequence"/>
</dbReference>
<comment type="caution">
    <text evidence="1">The sequence shown here is derived from an EMBL/GenBank/DDBJ whole genome shotgun (WGS) entry which is preliminary data.</text>
</comment>
<proteinExistence type="predicted"/>
<protein>
    <submittedName>
        <fullName evidence="1">Uncharacterized protein</fullName>
    </submittedName>
</protein>
<dbReference type="EMBL" id="JBGMDY010000001">
    <property type="protein sequence ID" value="KAL2347308.1"/>
    <property type="molecule type" value="Genomic_DNA"/>
</dbReference>
<dbReference type="AlphaFoldDB" id="A0ABD1NGQ3"/>
<sequence length="64" mass="7467">MGFFLLYDLNESHIHPGTRSSALRASPKSWGFCDVSDWLSCVSNKLFHSWHGKLYIYIYINEEV</sequence>
<evidence type="ECO:0000313" key="1">
    <source>
        <dbReference type="EMBL" id="KAL2347308.1"/>
    </source>
</evidence>
<name>A0ABD1NGQ3_9FABA</name>
<accession>A0ABD1NGQ3</accession>
<gene>
    <name evidence="1" type="ORF">Fmac_001308</name>
</gene>
<organism evidence="1 2">
    <name type="scientific">Flemingia macrophylla</name>
    <dbReference type="NCBI Taxonomy" id="520843"/>
    <lineage>
        <taxon>Eukaryota</taxon>
        <taxon>Viridiplantae</taxon>
        <taxon>Streptophyta</taxon>
        <taxon>Embryophyta</taxon>
        <taxon>Tracheophyta</taxon>
        <taxon>Spermatophyta</taxon>
        <taxon>Magnoliopsida</taxon>
        <taxon>eudicotyledons</taxon>
        <taxon>Gunneridae</taxon>
        <taxon>Pentapetalae</taxon>
        <taxon>rosids</taxon>
        <taxon>fabids</taxon>
        <taxon>Fabales</taxon>
        <taxon>Fabaceae</taxon>
        <taxon>Papilionoideae</taxon>
        <taxon>50 kb inversion clade</taxon>
        <taxon>NPAAA clade</taxon>
        <taxon>indigoferoid/millettioid clade</taxon>
        <taxon>Phaseoleae</taxon>
        <taxon>Flemingia</taxon>
    </lineage>
</organism>
<evidence type="ECO:0000313" key="2">
    <source>
        <dbReference type="Proteomes" id="UP001603857"/>
    </source>
</evidence>
<reference evidence="1 2" key="1">
    <citation type="submission" date="2024-08" db="EMBL/GenBank/DDBJ databases">
        <title>Insights into the chromosomal genome structure of Flemingia macrophylla.</title>
        <authorList>
            <person name="Ding Y."/>
            <person name="Zhao Y."/>
            <person name="Bi W."/>
            <person name="Wu M."/>
            <person name="Zhao G."/>
            <person name="Gong Y."/>
            <person name="Li W."/>
            <person name="Zhang P."/>
        </authorList>
    </citation>
    <scope>NUCLEOTIDE SEQUENCE [LARGE SCALE GENOMIC DNA]</scope>
    <source>
        <strain evidence="1">DYQJB</strain>
        <tissue evidence="1">Leaf</tissue>
    </source>
</reference>
<keyword evidence="2" id="KW-1185">Reference proteome</keyword>